<evidence type="ECO:0000256" key="1">
    <source>
        <dbReference type="ARBA" id="ARBA00004236"/>
    </source>
</evidence>
<comment type="caution">
    <text evidence="18">The sequence shown here is derived from an EMBL/GenBank/DDBJ whole genome shotgun (WGS) entry which is preliminary data.</text>
</comment>
<keyword evidence="8" id="KW-0133">Cell shape</keyword>
<dbReference type="InterPro" id="IPR012338">
    <property type="entry name" value="Beta-lactam/transpept-like"/>
</dbReference>
<dbReference type="Gene3D" id="1.10.3810.10">
    <property type="entry name" value="Biosynthetic peptidoglycan transglycosylase-like"/>
    <property type="match status" value="1"/>
</dbReference>
<protein>
    <submittedName>
        <fullName evidence="18">Transglycosylase domain-containing protein</fullName>
        <ecNumber evidence="18">2.4.-.-</ecNumber>
    </submittedName>
</protein>
<feature type="domain" description="Penicillin-binding protein transpeptidase" evidence="16">
    <location>
        <begin position="328"/>
        <end position="604"/>
    </location>
</feature>
<feature type="transmembrane region" description="Helical" evidence="15">
    <location>
        <begin position="18"/>
        <end position="41"/>
    </location>
</feature>
<dbReference type="InterPro" id="IPR050396">
    <property type="entry name" value="Glycosyltr_51/Transpeptidase"/>
</dbReference>
<comment type="catalytic activity">
    <reaction evidence="14">
        <text>[GlcNAc-(1-&gt;4)-Mur2Ac(oyl-L-Ala-gamma-D-Glu-L-Lys-D-Ala-D-Ala)](n)-di-trans,octa-cis-undecaprenyl diphosphate + beta-D-GlcNAc-(1-&gt;4)-Mur2Ac(oyl-L-Ala-gamma-D-Glu-L-Lys-D-Ala-D-Ala)-di-trans,octa-cis-undecaprenyl diphosphate = [GlcNAc-(1-&gt;4)-Mur2Ac(oyl-L-Ala-gamma-D-Glu-L-Lys-D-Ala-D-Ala)](n+1)-di-trans,octa-cis-undecaprenyl diphosphate + di-trans,octa-cis-undecaprenyl diphosphate + H(+)</text>
        <dbReference type="Rhea" id="RHEA:23708"/>
        <dbReference type="Rhea" id="RHEA-COMP:9602"/>
        <dbReference type="Rhea" id="RHEA-COMP:9603"/>
        <dbReference type="ChEBI" id="CHEBI:15378"/>
        <dbReference type="ChEBI" id="CHEBI:58405"/>
        <dbReference type="ChEBI" id="CHEBI:60033"/>
        <dbReference type="ChEBI" id="CHEBI:78435"/>
        <dbReference type="EC" id="2.4.99.28"/>
    </reaction>
</comment>
<dbReference type="SUPFAM" id="SSF53955">
    <property type="entry name" value="Lysozyme-like"/>
    <property type="match status" value="1"/>
</dbReference>
<sequence length="688" mass="76544">MEPATGQNVHKAKTFFKWALRIVVSFIFLILFALASLWAYAKILGSPPIKVSQTTLFYSSNGKVFSEMEHNSQNRFWEPMKHIADPLAKATVAVEDRHFYKHHGFDIKRIAGSALADVTTLSKAQGASTITMQLARNLYLSNDKTWKRKFLEAFYTMRLEESYSKRTILEGYLNTIYYGHGAYGAEAASRYYFGKHAKDLSLAEASLLAGVPKGPSYYAPDNHFANAKKRQQIVLQSMVESGYITKQEADQAYQEPLHILKEHPEQTSVAPYFQDAVMKELRDQLHLDEKTIATGGLKIYTTLDLKAQKEAEAEIKNVISPSSQIEAALVAMDPKTGAVKALVGGRDYMKDQYNYAVTAKRQPGSSFKPFLYYAAMRNGFTPSTTLKSEPTTFTYDHGKKTYAPENYGGYYAYGPITLMQALALSDNIYAVKTHMSIGMNKLVNAAEKMGITSPLAPIPSLALGTKEVSVLEMARAYSTIANAGARVSPRYITKIVDRQGKVVYRWEPKKEPVLNKATTFVLSQLMTGIFDPKLNGYSTVTGASVRHVLTHKVAAKTGSTNTDSWMIGFTPQLTTAVWVGYKDHRDISTYPDSGYSKDIFAGFMKKALEGKPKNSFKPPKGVVKVSVDPETGKLATNACPNARTTYYVSGTEPTEYCDKHKGLPFGKHHHNGKKGKNLIDRLLDLLPW</sequence>
<dbReference type="InterPro" id="IPR023346">
    <property type="entry name" value="Lysozyme-like_dom_sf"/>
</dbReference>
<dbReference type="InterPro" id="IPR036950">
    <property type="entry name" value="PBP_transglycosylase"/>
</dbReference>
<dbReference type="GO" id="GO:0016757">
    <property type="term" value="F:glycosyltransferase activity"/>
    <property type="evidence" value="ECO:0007669"/>
    <property type="project" value="UniProtKB-KW"/>
</dbReference>
<dbReference type="EMBL" id="JBHSFW010000013">
    <property type="protein sequence ID" value="MFC4619913.1"/>
    <property type="molecule type" value="Genomic_DNA"/>
</dbReference>
<dbReference type="InterPro" id="IPR001264">
    <property type="entry name" value="Glyco_trans_51"/>
</dbReference>
<organism evidence="18 19">
    <name type="scientific">Camelliibacillus cellulosilyticus</name>
    <dbReference type="NCBI Taxonomy" id="2174486"/>
    <lineage>
        <taxon>Bacteria</taxon>
        <taxon>Bacillati</taxon>
        <taxon>Bacillota</taxon>
        <taxon>Bacilli</taxon>
        <taxon>Bacillales</taxon>
        <taxon>Sporolactobacillaceae</taxon>
        <taxon>Camelliibacillus</taxon>
    </lineage>
</organism>
<evidence type="ECO:0000256" key="4">
    <source>
        <dbReference type="ARBA" id="ARBA00022670"/>
    </source>
</evidence>
<evidence type="ECO:0000256" key="6">
    <source>
        <dbReference type="ARBA" id="ARBA00022679"/>
    </source>
</evidence>
<dbReference type="InterPro" id="IPR001460">
    <property type="entry name" value="PCN-bd_Tpept"/>
</dbReference>
<dbReference type="PANTHER" id="PTHR32282:SF11">
    <property type="entry name" value="PENICILLIN-BINDING PROTEIN 1B"/>
    <property type="match status" value="1"/>
</dbReference>
<evidence type="ECO:0000256" key="15">
    <source>
        <dbReference type="SAM" id="Phobius"/>
    </source>
</evidence>
<dbReference type="Gene3D" id="3.40.710.10">
    <property type="entry name" value="DD-peptidase/beta-lactamase superfamily"/>
    <property type="match status" value="1"/>
</dbReference>
<keyword evidence="11" id="KW-0511">Multifunctional enzyme</keyword>
<dbReference type="PANTHER" id="PTHR32282">
    <property type="entry name" value="BINDING PROTEIN TRANSPEPTIDASE, PUTATIVE-RELATED"/>
    <property type="match status" value="1"/>
</dbReference>
<keyword evidence="9" id="KW-0573">Peptidoglycan synthesis</keyword>
<dbReference type="RefSeq" id="WP_376847002.1">
    <property type="nucleotide sequence ID" value="NZ_JBHSFW010000013.1"/>
</dbReference>
<dbReference type="EC" id="2.4.-.-" evidence="18"/>
<reference evidence="19" key="1">
    <citation type="journal article" date="2019" name="Int. J. Syst. Evol. Microbiol.">
        <title>The Global Catalogue of Microorganisms (GCM) 10K type strain sequencing project: providing services to taxonomists for standard genome sequencing and annotation.</title>
        <authorList>
            <consortium name="The Broad Institute Genomics Platform"/>
            <consortium name="The Broad Institute Genome Sequencing Center for Infectious Disease"/>
            <person name="Wu L."/>
            <person name="Ma J."/>
        </authorList>
    </citation>
    <scope>NUCLEOTIDE SEQUENCE [LARGE SCALE GENOMIC DNA]</scope>
    <source>
        <strain evidence="19">CGMCC 1.16306</strain>
    </source>
</reference>
<evidence type="ECO:0000256" key="5">
    <source>
        <dbReference type="ARBA" id="ARBA00022676"/>
    </source>
</evidence>
<keyword evidence="5 18" id="KW-0328">Glycosyltransferase</keyword>
<evidence type="ECO:0000313" key="19">
    <source>
        <dbReference type="Proteomes" id="UP001596022"/>
    </source>
</evidence>
<keyword evidence="12" id="KW-0961">Cell wall biogenesis/degradation</keyword>
<evidence type="ECO:0000256" key="9">
    <source>
        <dbReference type="ARBA" id="ARBA00022984"/>
    </source>
</evidence>
<dbReference type="SUPFAM" id="SSF56601">
    <property type="entry name" value="beta-lactamase/transpeptidase-like"/>
    <property type="match status" value="1"/>
</dbReference>
<keyword evidence="7" id="KW-0378">Hydrolase</keyword>
<comment type="subcellular location">
    <subcellularLocation>
        <location evidence="1">Cell membrane</location>
    </subcellularLocation>
</comment>
<proteinExistence type="predicted"/>
<evidence type="ECO:0000256" key="10">
    <source>
        <dbReference type="ARBA" id="ARBA00023136"/>
    </source>
</evidence>
<evidence type="ECO:0000256" key="11">
    <source>
        <dbReference type="ARBA" id="ARBA00023268"/>
    </source>
</evidence>
<gene>
    <name evidence="18" type="ORF">ACFO4N_14465</name>
</gene>
<evidence type="ECO:0000259" key="17">
    <source>
        <dbReference type="Pfam" id="PF00912"/>
    </source>
</evidence>
<evidence type="ECO:0000256" key="13">
    <source>
        <dbReference type="ARBA" id="ARBA00034000"/>
    </source>
</evidence>
<accession>A0ABV9GNU8</accession>
<keyword evidence="10 15" id="KW-0472">Membrane</keyword>
<dbReference type="Proteomes" id="UP001596022">
    <property type="component" value="Unassembled WGS sequence"/>
</dbReference>
<dbReference type="NCBIfam" id="TIGR02074">
    <property type="entry name" value="PBP_1a_fam"/>
    <property type="match status" value="1"/>
</dbReference>
<evidence type="ECO:0000256" key="12">
    <source>
        <dbReference type="ARBA" id="ARBA00023316"/>
    </source>
</evidence>
<comment type="catalytic activity">
    <reaction evidence="13">
        <text>Preferential cleavage: (Ac)2-L-Lys-D-Ala-|-D-Ala. Also transpeptidation of peptidyl-alanyl moieties that are N-acyl substituents of D-alanine.</text>
        <dbReference type="EC" id="3.4.16.4"/>
    </reaction>
</comment>
<name>A0ABV9GNU8_9BACL</name>
<feature type="domain" description="Glycosyl transferase family 51" evidence="17">
    <location>
        <begin position="62"/>
        <end position="238"/>
    </location>
</feature>
<dbReference type="Pfam" id="PF00905">
    <property type="entry name" value="Transpeptidase"/>
    <property type="match status" value="1"/>
</dbReference>
<keyword evidence="15" id="KW-0812">Transmembrane</keyword>
<evidence type="ECO:0000256" key="3">
    <source>
        <dbReference type="ARBA" id="ARBA00022645"/>
    </source>
</evidence>
<keyword evidence="4" id="KW-0645">Protease</keyword>
<evidence type="ECO:0000256" key="7">
    <source>
        <dbReference type="ARBA" id="ARBA00022801"/>
    </source>
</evidence>
<keyword evidence="6 18" id="KW-0808">Transferase</keyword>
<keyword evidence="19" id="KW-1185">Reference proteome</keyword>
<keyword evidence="15" id="KW-1133">Transmembrane helix</keyword>
<evidence type="ECO:0000256" key="2">
    <source>
        <dbReference type="ARBA" id="ARBA00022475"/>
    </source>
</evidence>
<evidence type="ECO:0000259" key="16">
    <source>
        <dbReference type="Pfam" id="PF00905"/>
    </source>
</evidence>
<keyword evidence="3" id="KW-0121">Carboxypeptidase</keyword>
<evidence type="ECO:0000313" key="18">
    <source>
        <dbReference type="EMBL" id="MFC4619913.1"/>
    </source>
</evidence>
<keyword evidence="2" id="KW-1003">Cell membrane</keyword>
<evidence type="ECO:0000256" key="14">
    <source>
        <dbReference type="ARBA" id="ARBA00049902"/>
    </source>
</evidence>
<dbReference type="Pfam" id="PF00912">
    <property type="entry name" value="Transgly"/>
    <property type="match status" value="1"/>
</dbReference>
<evidence type="ECO:0000256" key="8">
    <source>
        <dbReference type="ARBA" id="ARBA00022960"/>
    </source>
</evidence>